<protein>
    <submittedName>
        <fullName evidence="2">Uncharacterized protein</fullName>
    </submittedName>
</protein>
<name>A0A426YAT4_ENSVE</name>
<dbReference type="AlphaFoldDB" id="A0A426YAT4"/>
<accession>A0A426YAT4</accession>
<gene>
    <name evidence="2" type="ORF">B296_00048050</name>
</gene>
<dbReference type="Proteomes" id="UP000287651">
    <property type="component" value="Unassembled WGS sequence"/>
</dbReference>
<feature type="region of interest" description="Disordered" evidence="1">
    <location>
        <begin position="105"/>
        <end position="172"/>
    </location>
</feature>
<comment type="caution">
    <text evidence="2">The sequence shown here is derived from an EMBL/GenBank/DDBJ whole genome shotgun (WGS) entry which is preliminary data.</text>
</comment>
<sequence length="172" mass="18647">MYRSANRPKLCGRVTELAGRDATTVEEGDQAAGVTSVDAEGVTREWVGEGELPKERTQSEVTEALRSNVATKEAKKNRIDVSPATGWRRSCMGVTACLSMDQGKLLKEHRGIEAGSRKRRGSDDESRGAQLPKSKASNQKECGLEGVPQCRISGSTDRKKRDADARQRIGGS</sequence>
<dbReference type="EMBL" id="AMZH03013697">
    <property type="protein sequence ID" value="RRT48844.1"/>
    <property type="molecule type" value="Genomic_DNA"/>
</dbReference>
<evidence type="ECO:0000313" key="3">
    <source>
        <dbReference type="Proteomes" id="UP000287651"/>
    </source>
</evidence>
<organism evidence="2 3">
    <name type="scientific">Ensete ventricosum</name>
    <name type="common">Abyssinian banana</name>
    <name type="synonym">Musa ensete</name>
    <dbReference type="NCBI Taxonomy" id="4639"/>
    <lineage>
        <taxon>Eukaryota</taxon>
        <taxon>Viridiplantae</taxon>
        <taxon>Streptophyta</taxon>
        <taxon>Embryophyta</taxon>
        <taxon>Tracheophyta</taxon>
        <taxon>Spermatophyta</taxon>
        <taxon>Magnoliopsida</taxon>
        <taxon>Liliopsida</taxon>
        <taxon>Zingiberales</taxon>
        <taxon>Musaceae</taxon>
        <taxon>Ensete</taxon>
    </lineage>
</organism>
<reference evidence="2 3" key="1">
    <citation type="journal article" date="2014" name="Agronomy (Basel)">
        <title>A Draft Genome Sequence for Ensete ventricosum, the Drought-Tolerant Tree Against Hunger.</title>
        <authorList>
            <person name="Harrison J."/>
            <person name="Moore K.A."/>
            <person name="Paszkiewicz K."/>
            <person name="Jones T."/>
            <person name="Grant M."/>
            <person name="Ambacheew D."/>
            <person name="Muzemil S."/>
            <person name="Studholme D.J."/>
        </authorList>
    </citation>
    <scope>NUCLEOTIDE SEQUENCE [LARGE SCALE GENOMIC DNA]</scope>
</reference>
<proteinExistence type="predicted"/>
<feature type="compositionally biased region" description="Basic and acidic residues" evidence="1">
    <location>
        <begin position="105"/>
        <end position="127"/>
    </location>
</feature>
<evidence type="ECO:0000313" key="2">
    <source>
        <dbReference type="EMBL" id="RRT48844.1"/>
    </source>
</evidence>
<evidence type="ECO:0000256" key="1">
    <source>
        <dbReference type="SAM" id="MobiDB-lite"/>
    </source>
</evidence>
<feature type="compositionally biased region" description="Basic and acidic residues" evidence="1">
    <location>
        <begin position="156"/>
        <end position="172"/>
    </location>
</feature>